<accession>A0A5C6A375</accession>
<feature type="transmembrane region" description="Helical" evidence="1">
    <location>
        <begin position="147"/>
        <end position="170"/>
    </location>
</feature>
<keyword evidence="1" id="KW-0812">Transmembrane</keyword>
<sequence>MPKNEKTLMNSIDSELSDAGDPYLLTQAQRDSSPELAWVDSVSRLLDTKFRIPGTNTRYGVDFILGLVPGFGDALSMGFSGVLIATMARHGASPRLVARMLFNVALDTLVGSIPVLGNLFDLYYKANYRNAKLMREYYDDGKHTGSVWPLVIGILVVMGVLFAGSLYLCYRLGVWIWNAIS</sequence>
<evidence type="ECO:0000313" key="2">
    <source>
        <dbReference type="EMBL" id="TWT93856.1"/>
    </source>
</evidence>
<gene>
    <name evidence="2" type="ORF">Pla52n_56840</name>
</gene>
<evidence type="ECO:0000256" key="1">
    <source>
        <dbReference type="SAM" id="Phobius"/>
    </source>
</evidence>
<dbReference type="PANTHER" id="PTHR35519">
    <property type="entry name" value="MEMBRANE PROTEINS"/>
    <property type="match status" value="1"/>
</dbReference>
<protein>
    <recommendedName>
        <fullName evidence="4">DUF4112 domain-containing protein</fullName>
    </recommendedName>
</protein>
<feature type="transmembrane region" description="Helical" evidence="1">
    <location>
        <begin position="100"/>
        <end position="120"/>
    </location>
</feature>
<evidence type="ECO:0000313" key="3">
    <source>
        <dbReference type="Proteomes" id="UP000320176"/>
    </source>
</evidence>
<feature type="transmembrane region" description="Helical" evidence="1">
    <location>
        <begin position="63"/>
        <end position="88"/>
    </location>
</feature>
<dbReference type="RefSeq" id="WP_231742494.1">
    <property type="nucleotide sequence ID" value="NZ_CP151726.1"/>
</dbReference>
<dbReference type="Proteomes" id="UP000320176">
    <property type="component" value="Unassembled WGS sequence"/>
</dbReference>
<reference evidence="2 3" key="1">
    <citation type="submission" date="2019-02" db="EMBL/GenBank/DDBJ databases">
        <title>Deep-cultivation of Planctomycetes and their phenomic and genomic characterization uncovers novel biology.</title>
        <authorList>
            <person name="Wiegand S."/>
            <person name="Jogler M."/>
            <person name="Boedeker C."/>
            <person name="Pinto D."/>
            <person name="Vollmers J."/>
            <person name="Rivas-Marin E."/>
            <person name="Kohn T."/>
            <person name="Peeters S.H."/>
            <person name="Heuer A."/>
            <person name="Rast P."/>
            <person name="Oberbeckmann S."/>
            <person name="Bunk B."/>
            <person name="Jeske O."/>
            <person name="Meyerdierks A."/>
            <person name="Storesund J.E."/>
            <person name="Kallscheuer N."/>
            <person name="Luecker S."/>
            <person name="Lage O.M."/>
            <person name="Pohl T."/>
            <person name="Merkel B.J."/>
            <person name="Hornburger P."/>
            <person name="Mueller R.-W."/>
            <person name="Bruemmer F."/>
            <person name="Labrenz M."/>
            <person name="Spormann A.M."/>
            <person name="Op Den Camp H."/>
            <person name="Overmann J."/>
            <person name="Amann R."/>
            <person name="Jetten M.S.M."/>
            <person name="Mascher T."/>
            <person name="Medema M.H."/>
            <person name="Devos D.P."/>
            <person name="Kaster A.-K."/>
            <person name="Ovreas L."/>
            <person name="Rohde M."/>
            <person name="Galperin M.Y."/>
            <person name="Jogler C."/>
        </authorList>
    </citation>
    <scope>NUCLEOTIDE SEQUENCE [LARGE SCALE GENOMIC DNA]</scope>
    <source>
        <strain evidence="2 3">Pla52n</strain>
    </source>
</reference>
<dbReference type="PANTHER" id="PTHR35519:SF2">
    <property type="entry name" value="PH DOMAIN PROTEIN"/>
    <property type="match status" value="1"/>
</dbReference>
<keyword evidence="1" id="KW-0472">Membrane</keyword>
<organism evidence="2 3">
    <name type="scientific">Stieleria varia</name>
    <dbReference type="NCBI Taxonomy" id="2528005"/>
    <lineage>
        <taxon>Bacteria</taxon>
        <taxon>Pseudomonadati</taxon>
        <taxon>Planctomycetota</taxon>
        <taxon>Planctomycetia</taxon>
        <taxon>Pirellulales</taxon>
        <taxon>Pirellulaceae</taxon>
        <taxon>Stieleria</taxon>
    </lineage>
</organism>
<dbReference type="InterPro" id="IPR025187">
    <property type="entry name" value="DUF4112"/>
</dbReference>
<dbReference type="EMBL" id="SJPN01000008">
    <property type="protein sequence ID" value="TWT93856.1"/>
    <property type="molecule type" value="Genomic_DNA"/>
</dbReference>
<comment type="caution">
    <text evidence="2">The sequence shown here is derived from an EMBL/GenBank/DDBJ whole genome shotgun (WGS) entry which is preliminary data.</text>
</comment>
<proteinExistence type="predicted"/>
<keyword evidence="3" id="KW-1185">Reference proteome</keyword>
<dbReference type="Pfam" id="PF13430">
    <property type="entry name" value="DUF4112"/>
    <property type="match status" value="1"/>
</dbReference>
<keyword evidence="1" id="KW-1133">Transmembrane helix</keyword>
<evidence type="ECO:0008006" key="4">
    <source>
        <dbReference type="Google" id="ProtNLM"/>
    </source>
</evidence>
<name>A0A5C6A375_9BACT</name>
<dbReference type="AlphaFoldDB" id="A0A5C6A375"/>